<proteinExistence type="predicted"/>
<dbReference type="Proteomes" id="UP000291191">
    <property type="component" value="Unassembled WGS sequence"/>
</dbReference>
<dbReference type="SMART" id="SM00060">
    <property type="entry name" value="FN3"/>
    <property type="match status" value="3"/>
</dbReference>
<dbReference type="InterPro" id="IPR008964">
    <property type="entry name" value="Invasin/intimin_cell_adhesion"/>
</dbReference>
<dbReference type="EMBL" id="RCXO01000011">
    <property type="protein sequence ID" value="RYT80432.1"/>
    <property type="molecule type" value="Genomic_DNA"/>
</dbReference>
<dbReference type="InterPro" id="IPR003961">
    <property type="entry name" value="FN3_dom"/>
</dbReference>
<organism evidence="2 3">
    <name type="scientific">Bacteroides intestinalis</name>
    <dbReference type="NCBI Taxonomy" id="329854"/>
    <lineage>
        <taxon>Bacteria</taxon>
        <taxon>Pseudomonadati</taxon>
        <taxon>Bacteroidota</taxon>
        <taxon>Bacteroidia</taxon>
        <taxon>Bacteroidales</taxon>
        <taxon>Bacteroidaceae</taxon>
        <taxon>Bacteroides</taxon>
    </lineage>
</organism>
<dbReference type="InterPro" id="IPR013783">
    <property type="entry name" value="Ig-like_fold"/>
</dbReference>
<dbReference type="AlphaFoldDB" id="A0A415A4M4"/>
<evidence type="ECO:0000313" key="3">
    <source>
        <dbReference type="Proteomes" id="UP000291191"/>
    </source>
</evidence>
<dbReference type="InterPro" id="IPR003343">
    <property type="entry name" value="Big_2"/>
</dbReference>
<dbReference type="InterPro" id="IPR036116">
    <property type="entry name" value="FN3_sf"/>
</dbReference>
<reference evidence="2 3" key="1">
    <citation type="journal article" date="2019" name="Science, e1252229">
        <title>Invertible promoters mediate bacterial phase variation, antibiotic resistance, and host adaptation in the gut.</title>
        <authorList>
            <person name="Jiang X."/>
            <person name="Hall A.B."/>
            <person name="Arthur T.D."/>
            <person name="Plichta D.R."/>
            <person name="Covington C.T."/>
            <person name="Poyet M."/>
            <person name="Crothers J."/>
            <person name="Moses P.L."/>
            <person name="Tolonen A.C."/>
            <person name="Vlamakis H."/>
            <person name="Alm E.J."/>
            <person name="Xavier R.J."/>
        </authorList>
    </citation>
    <scope>NUCLEOTIDE SEQUENCE [LARGE SCALE GENOMIC DNA]</scope>
    <source>
        <strain evidence="3">bf_0095</strain>
    </source>
</reference>
<dbReference type="PROSITE" id="PS50853">
    <property type="entry name" value="FN3"/>
    <property type="match status" value="1"/>
</dbReference>
<sequence length="613" mass="66439">MLKREKLTGKSKFIWVILGFLLMLPLAGSCSKEDSKENVVIPDIALNKSELTLEKGKTERLIASFTPAETPDKGHVWNSSIPSVATVDETGMVTAVIPGEAVITVTALTGKKTATCKVTVVDKVVRVTGVSIKPTESTMVVGDDLILEAVVTPENATNKAVTWSSGDSKIASVDATGKVTAIAEGKVTIEATTNDGDKTASCQITIVNRGVEISKPEVSDITSVSALVEGAIKAPGVKVTEAGICYSTSQSPTVNDKKVVLSGEDISYTLTKLEANTTYYVRIYAVVDGAAKYGDQAMFTTAVTVEISVPQISSISSSSAQISGTITTYGLQMDEVGICYSTSSMPTVDATKVALSGNEIVYTLNELTPETAYYVRIYAKLDGEYYYGDQGMFTTSGIIKTHFEPTDIYEDKAVLTSVAPSGVKKVDICYGTSPNPKITDNVTTASVGSDGKLRLSLTDLIKGTTYYLRAYSRVGSKIEYYDDEVSVQTVGKEFSVVREASFRSEKSDVEYTPSYRQWYRLYLTYTYDIKVKGTYLVEAIGGGAFKKTGDFSASIYLENGTGSFTFMRDKALFENSWPYASYYFNTATDVRITNLETNVCYHIMIERVTFKSA</sequence>
<feature type="domain" description="Fibronectin type-III" evidence="1">
    <location>
        <begin position="212"/>
        <end position="307"/>
    </location>
</feature>
<keyword evidence="3" id="KW-1185">Reference proteome</keyword>
<gene>
    <name evidence="2" type="ORF">EAJ06_09870</name>
</gene>
<dbReference type="SMART" id="SM00635">
    <property type="entry name" value="BID_2"/>
    <property type="match status" value="2"/>
</dbReference>
<dbReference type="SUPFAM" id="SSF49265">
    <property type="entry name" value="Fibronectin type III"/>
    <property type="match status" value="1"/>
</dbReference>
<name>A0A415A4M4_9BACE</name>
<evidence type="ECO:0000259" key="1">
    <source>
        <dbReference type="PROSITE" id="PS50853"/>
    </source>
</evidence>
<dbReference type="RefSeq" id="WP_118308328.1">
    <property type="nucleotide sequence ID" value="NZ_DAWCKB010000390.1"/>
</dbReference>
<dbReference type="Pfam" id="PF02368">
    <property type="entry name" value="Big_2"/>
    <property type="match status" value="2"/>
</dbReference>
<accession>A0A415A4M4</accession>
<evidence type="ECO:0000313" key="2">
    <source>
        <dbReference type="EMBL" id="RYT80432.1"/>
    </source>
</evidence>
<dbReference type="Gene3D" id="2.60.40.10">
    <property type="entry name" value="Immunoglobulins"/>
    <property type="match status" value="2"/>
</dbReference>
<comment type="caution">
    <text evidence="2">The sequence shown here is derived from an EMBL/GenBank/DDBJ whole genome shotgun (WGS) entry which is preliminary data.</text>
</comment>
<dbReference type="Gene3D" id="2.60.40.1080">
    <property type="match status" value="2"/>
</dbReference>
<dbReference type="OrthoDB" id="1022806at2"/>
<dbReference type="PROSITE" id="PS51257">
    <property type="entry name" value="PROKAR_LIPOPROTEIN"/>
    <property type="match status" value="1"/>
</dbReference>
<protein>
    <recommendedName>
        <fullName evidence="1">Fibronectin type-III domain-containing protein</fullName>
    </recommendedName>
</protein>
<dbReference type="SUPFAM" id="SSF49373">
    <property type="entry name" value="Invasin/intimin cell-adhesion fragments"/>
    <property type="match status" value="2"/>
</dbReference>